<dbReference type="InterPro" id="IPR014729">
    <property type="entry name" value="Rossmann-like_a/b/a_fold"/>
</dbReference>
<dbReference type="InterPro" id="IPR029016">
    <property type="entry name" value="GAF-like_dom_sf"/>
</dbReference>
<dbReference type="InterPro" id="IPR052023">
    <property type="entry name" value="Histidine_kinase_KdpD"/>
</dbReference>
<keyword evidence="5" id="KW-0808">Transferase</keyword>
<dbReference type="SMART" id="SM00388">
    <property type="entry name" value="HisKA"/>
    <property type="match status" value="1"/>
</dbReference>
<dbReference type="GO" id="GO:0005886">
    <property type="term" value="C:plasma membrane"/>
    <property type="evidence" value="ECO:0007669"/>
    <property type="project" value="TreeGrafter"/>
</dbReference>
<dbReference type="InterPro" id="IPR004358">
    <property type="entry name" value="Sig_transdc_His_kin-like_C"/>
</dbReference>
<evidence type="ECO:0000313" key="16">
    <source>
        <dbReference type="Proteomes" id="UP000184342"/>
    </source>
</evidence>
<dbReference type="EMBL" id="FQYT01000019">
    <property type="protein sequence ID" value="SHJ38368.1"/>
    <property type="molecule type" value="Genomic_DNA"/>
</dbReference>
<dbReference type="SUPFAM" id="SSF55874">
    <property type="entry name" value="ATPase domain of HSP90 chaperone/DNA topoisomerase II/histidine kinase"/>
    <property type="match status" value="1"/>
</dbReference>
<evidence type="ECO:0000256" key="12">
    <source>
        <dbReference type="ARBA" id="ARBA00023136"/>
    </source>
</evidence>
<feature type="domain" description="Histidine kinase" evidence="14">
    <location>
        <begin position="434"/>
        <end position="651"/>
    </location>
</feature>
<keyword evidence="4" id="KW-0597">Phosphoprotein</keyword>
<feature type="transmembrane region" description="Helical" evidence="13">
    <location>
        <begin position="149"/>
        <end position="168"/>
    </location>
</feature>
<evidence type="ECO:0000313" key="15">
    <source>
        <dbReference type="EMBL" id="SHJ38368.1"/>
    </source>
</evidence>
<keyword evidence="7" id="KW-0547">Nucleotide-binding</keyword>
<keyword evidence="8 15" id="KW-0418">Kinase</keyword>
<evidence type="ECO:0000256" key="3">
    <source>
        <dbReference type="ARBA" id="ARBA00012438"/>
    </source>
</evidence>
<accession>A0A1M6IVD5</accession>
<dbReference type="Pfam" id="PF13493">
    <property type="entry name" value="DUF4118"/>
    <property type="match status" value="1"/>
</dbReference>
<dbReference type="Pfam" id="PF02518">
    <property type="entry name" value="HATPase_c"/>
    <property type="match status" value="1"/>
</dbReference>
<dbReference type="CDD" id="cd00082">
    <property type="entry name" value="HisKA"/>
    <property type="match status" value="1"/>
</dbReference>
<dbReference type="Gene3D" id="1.10.287.130">
    <property type="match status" value="1"/>
</dbReference>
<dbReference type="Gene3D" id="3.30.450.40">
    <property type="match status" value="1"/>
</dbReference>
<keyword evidence="10 13" id="KW-1133">Transmembrane helix</keyword>
<evidence type="ECO:0000256" key="1">
    <source>
        <dbReference type="ARBA" id="ARBA00000085"/>
    </source>
</evidence>
<dbReference type="STRING" id="1122934.SAMN02745691_01864"/>
<dbReference type="Gene3D" id="1.20.120.620">
    <property type="entry name" value="Backbone structure of the membrane domain of e. Coli histidine kinase receptor kdpd"/>
    <property type="match status" value="1"/>
</dbReference>
<dbReference type="PANTHER" id="PTHR45569:SF1">
    <property type="entry name" value="SENSOR PROTEIN KDPD"/>
    <property type="match status" value="1"/>
</dbReference>
<evidence type="ECO:0000256" key="6">
    <source>
        <dbReference type="ARBA" id="ARBA00022692"/>
    </source>
</evidence>
<evidence type="ECO:0000256" key="11">
    <source>
        <dbReference type="ARBA" id="ARBA00023012"/>
    </source>
</evidence>
<evidence type="ECO:0000256" key="8">
    <source>
        <dbReference type="ARBA" id="ARBA00022777"/>
    </source>
</evidence>
<evidence type="ECO:0000259" key="14">
    <source>
        <dbReference type="PROSITE" id="PS50109"/>
    </source>
</evidence>
<dbReference type="InterPro" id="IPR036097">
    <property type="entry name" value="HisK_dim/P_sf"/>
</dbReference>
<evidence type="ECO:0000256" key="4">
    <source>
        <dbReference type="ARBA" id="ARBA00022553"/>
    </source>
</evidence>
<dbReference type="AlphaFoldDB" id="A0A1M6IVD5"/>
<dbReference type="Pfam" id="PF00512">
    <property type="entry name" value="HisKA"/>
    <property type="match status" value="1"/>
</dbReference>
<dbReference type="Gene3D" id="3.40.50.620">
    <property type="entry name" value="HUPs"/>
    <property type="match status" value="1"/>
</dbReference>
<dbReference type="EC" id="2.7.13.3" evidence="3"/>
<sequence length="656" mass="73715">MDREEEHILVCLSSSPSNEKIIRAAARMAEAYHCRFTALFIETSDFEKMSEEDKSRLQFNTRLAGNLGARIETISGEDVALQISEYARLSFVTKIVVGRSNDRKKIFLQRATLADKVASQSPRLEIFIIPDASEDKYNIKKYRPKGAKFFFVSDVIVSLAIFIAAILISNLFQYLGFSESNIITVFILAVLIIAVITHNIIYCLVCSVLGVLVFNFLYIEPKFTMSAYESGYPVTFLIMFISAFITGTLAGGIRRQEKQFARSGYRTAILLETTRLIQKKENKDDIIDVMINQLMKMLNRPIFFYGIEDIENGLGEPILYKPDSVEINKSEYTDEYEKSVARWVLENKKQAGASTNVHSGAKCLYMSVRSNDRIFCIIGIPMKEDKLTPFEHDLIVSILGECALALAKNLFAGQKEEAAMRAQREELRANLLRSISHDLRTPLTSISGNAGILLNNAGTLSEEKHRKLYMDIYDDSMWLINLVENLLTVTGFEDGSMNIHMEAELIEEVITEALRHVSRRSREHHLEFQQTDGLLLARMNPRLIIQVIINLVDNAIKYTPAGSTISIRAKKENGMVVVEVADNGDGIADAEKEKVFEMFYTSGNSRGDSRRGTGLGLGLCKLIISAHKGTISVYDNQPQGAVFCFTLKAEEVSINE</sequence>
<dbReference type="PRINTS" id="PR00344">
    <property type="entry name" value="BCTRLSENSOR"/>
</dbReference>
<dbReference type="GO" id="GO:0005524">
    <property type="term" value="F:ATP binding"/>
    <property type="evidence" value="ECO:0007669"/>
    <property type="project" value="UniProtKB-KW"/>
</dbReference>
<organism evidence="15 16">
    <name type="scientific">Parasporobacterium paucivorans DSM 15970</name>
    <dbReference type="NCBI Taxonomy" id="1122934"/>
    <lineage>
        <taxon>Bacteria</taxon>
        <taxon>Bacillati</taxon>
        <taxon>Bacillota</taxon>
        <taxon>Clostridia</taxon>
        <taxon>Lachnospirales</taxon>
        <taxon>Lachnospiraceae</taxon>
        <taxon>Parasporobacterium</taxon>
    </lineage>
</organism>
<dbReference type="RefSeq" id="WP_073994147.1">
    <property type="nucleotide sequence ID" value="NZ_FQYT01000019.1"/>
</dbReference>
<dbReference type="PANTHER" id="PTHR45569">
    <property type="entry name" value="SENSOR PROTEIN KDPD"/>
    <property type="match status" value="1"/>
</dbReference>
<keyword evidence="11" id="KW-0902">Two-component regulatory system</keyword>
<evidence type="ECO:0000256" key="2">
    <source>
        <dbReference type="ARBA" id="ARBA00004141"/>
    </source>
</evidence>
<protein>
    <recommendedName>
        <fullName evidence="3">histidine kinase</fullName>
        <ecNumber evidence="3">2.7.13.3</ecNumber>
    </recommendedName>
</protein>
<dbReference type="InterPro" id="IPR003661">
    <property type="entry name" value="HisK_dim/P_dom"/>
</dbReference>
<dbReference type="SMART" id="SM00387">
    <property type="entry name" value="HATPase_c"/>
    <property type="match status" value="1"/>
</dbReference>
<keyword evidence="9" id="KW-0067">ATP-binding</keyword>
<feature type="transmembrane region" description="Helical" evidence="13">
    <location>
        <begin position="231"/>
        <end position="253"/>
    </location>
</feature>
<evidence type="ECO:0000256" key="10">
    <source>
        <dbReference type="ARBA" id="ARBA00022989"/>
    </source>
</evidence>
<dbReference type="InterPro" id="IPR036890">
    <property type="entry name" value="HATPase_C_sf"/>
</dbReference>
<keyword evidence="16" id="KW-1185">Reference proteome</keyword>
<dbReference type="OrthoDB" id="9806130at2"/>
<dbReference type="Gene3D" id="3.30.565.10">
    <property type="entry name" value="Histidine kinase-like ATPase, C-terminal domain"/>
    <property type="match status" value="1"/>
</dbReference>
<keyword evidence="6 13" id="KW-0812">Transmembrane</keyword>
<proteinExistence type="predicted"/>
<evidence type="ECO:0000256" key="5">
    <source>
        <dbReference type="ARBA" id="ARBA00022679"/>
    </source>
</evidence>
<dbReference type="SUPFAM" id="SSF52402">
    <property type="entry name" value="Adenine nucleotide alpha hydrolases-like"/>
    <property type="match status" value="1"/>
</dbReference>
<dbReference type="PROSITE" id="PS50109">
    <property type="entry name" value="HIS_KIN"/>
    <property type="match status" value="1"/>
</dbReference>
<dbReference type="CDD" id="cd00075">
    <property type="entry name" value="HATPase"/>
    <property type="match status" value="1"/>
</dbReference>
<dbReference type="SUPFAM" id="SSF47384">
    <property type="entry name" value="Homodimeric domain of signal transducing histidine kinase"/>
    <property type="match status" value="1"/>
</dbReference>
<feature type="transmembrane region" description="Helical" evidence="13">
    <location>
        <begin position="200"/>
        <end position="219"/>
    </location>
</feature>
<name>A0A1M6IVD5_9FIRM</name>
<comment type="subcellular location">
    <subcellularLocation>
        <location evidence="2">Membrane</location>
        <topology evidence="2">Multi-pass membrane protein</topology>
    </subcellularLocation>
</comment>
<evidence type="ECO:0000256" key="7">
    <source>
        <dbReference type="ARBA" id="ARBA00022741"/>
    </source>
</evidence>
<reference evidence="15 16" key="1">
    <citation type="submission" date="2016-11" db="EMBL/GenBank/DDBJ databases">
        <authorList>
            <person name="Jaros S."/>
            <person name="Januszkiewicz K."/>
            <person name="Wedrychowicz H."/>
        </authorList>
    </citation>
    <scope>NUCLEOTIDE SEQUENCE [LARGE SCALE GENOMIC DNA]</scope>
    <source>
        <strain evidence="15 16">DSM 15970</strain>
    </source>
</reference>
<evidence type="ECO:0000256" key="13">
    <source>
        <dbReference type="SAM" id="Phobius"/>
    </source>
</evidence>
<dbReference type="InterPro" id="IPR025201">
    <property type="entry name" value="KdpD_TM"/>
</dbReference>
<dbReference type="Proteomes" id="UP000184342">
    <property type="component" value="Unassembled WGS sequence"/>
</dbReference>
<dbReference type="GO" id="GO:0000155">
    <property type="term" value="F:phosphorelay sensor kinase activity"/>
    <property type="evidence" value="ECO:0007669"/>
    <property type="project" value="InterPro"/>
</dbReference>
<keyword evidence="12 13" id="KW-0472">Membrane</keyword>
<dbReference type="InterPro" id="IPR003594">
    <property type="entry name" value="HATPase_dom"/>
</dbReference>
<evidence type="ECO:0000256" key="9">
    <source>
        <dbReference type="ARBA" id="ARBA00022840"/>
    </source>
</evidence>
<dbReference type="FunFam" id="3.30.565.10:FF:000006">
    <property type="entry name" value="Sensor histidine kinase WalK"/>
    <property type="match status" value="1"/>
</dbReference>
<dbReference type="CDD" id="cd01987">
    <property type="entry name" value="USP_KdpD-like"/>
    <property type="match status" value="1"/>
</dbReference>
<dbReference type="InterPro" id="IPR005467">
    <property type="entry name" value="His_kinase_dom"/>
</dbReference>
<gene>
    <name evidence="15" type="ORF">SAMN02745691_01864</name>
</gene>
<dbReference type="InterPro" id="IPR038318">
    <property type="entry name" value="KdpD_sf"/>
</dbReference>
<comment type="catalytic activity">
    <reaction evidence="1">
        <text>ATP + protein L-histidine = ADP + protein N-phospho-L-histidine.</text>
        <dbReference type="EC" id="2.7.13.3"/>
    </reaction>
</comment>